<comment type="caution">
    <text evidence="4">The sequence shown here is derived from an EMBL/GenBank/DDBJ whole genome shotgun (WGS) entry which is preliminary data.</text>
</comment>
<organism evidence="4 5">
    <name type="scientific">Sarocladium strictum</name>
    <name type="common">Black bundle disease fungus</name>
    <name type="synonym">Acremonium strictum</name>
    <dbReference type="NCBI Taxonomy" id="5046"/>
    <lineage>
        <taxon>Eukaryota</taxon>
        <taxon>Fungi</taxon>
        <taxon>Dikarya</taxon>
        <taxon>Ascomycota</taxon>
        <taxon>Pezizomycotina</taxon>
        <taxon>Sordariomycetes</taxon>
        <taxon>Hypocreomycetidae</taxon>
        <taxon>Hypocreales</taxon>
        <taxon>Sarocladiaceae</taxon>
        <taxon>Sarocladium</taxon>
    </lineage>
</organism>
<dbReference type="Pfam" id="PF00172">
    <property type="entry name" value="Zn_clus"/>
    <property type="match status" value="1"/>
</dbReference>
<keyword evidence="5" id="KW-1185">Reference proteome</keyword>
<gene>
    <name evidence="4" type="ORF">NLU13_0546</name>
</gene>
<feature type="compositionally biased region" description="Low complexity" evidence="2">
    <location>
        <begin position="17"/>
        <end position="36"/>
    </location>
</feature>
<dbReference type="InterPro" id="IPR001138">
    <property type="entry name" value="Zn2Cys6_DnaBD"/>
</dbReference>
<dbReference type="EMBL" id="JAPDFR010000001">
    <property type="protein sequence ID" value="KAK0391044.1"/>
    <property type="molecule type" value="Genomic_DNA"/>
</dbReference>
<dbReference type="CDD" id="cd00067">
    <property type="entry name" value="GAL4"/>
    <property type="match status" value="1"/>
</dbReference>
<feature type="domain" description="Zn(2)-C6 fungal-type" evidence="3">
    <location>
        <begin position="68"/>
        <end position="98"/>
    </location>
</feature>
<feature type="compositionally biased region" description="Polar residues" evidence="2">
    <location>
        <begin position="7"/>
        <end position="16"/>
    </location>
</feature>
<dbReference type="InterPro" id="IPR036864">
    <property type="entry name" value="Zn2-C6_fun-type_DNA-bd_sf"/>
</dbReference>
<evidence type="ECO:0000313" key="5">
    <source>
        <dbReference type="Proteomes" id="UP001175261"/>
    </source>
</evidence>
<dbReference type="Gene3D" id="4.10.240.10">
    <property type="entry name" value="Zn(2)-C6 fungal-type DNA-binding domain"/>
    <property type="match status" value="1"/>
</dbReference>
<keyword evidence="1" id="KW-0539">Nucleus</keyword>
<dbReference type="SUPFAM" id="SSF57701">
    <property type="entry name" value="Zn2/Cys6 DNA-binding domain"/>
    <property type="match status" value="1"/>
</dbReference>
<evidence type="ECO:0000256" key="1">
    <source>
        <dbReference type="ARBA" id="ARBA00023242"/>
    </source>
</evidence>
<feature type="region of interest" description="Disordered" evidence="2">
    <location>
        <begin position="1"/>
        <end position="62"/>
    </location>
</feature>
<accession>A0AA39GR54</accession>
<dbReference type="PANTHER" id="PTHR47785">
    <property type="entry name" value="ZN(II)2CYS6 TRANSCRIPTION FACTOR (EUROFUNG)-RELATED-RELATED"/>
    <property type="match status" value="1"/>
</dbReference>
<dbReference type="PROSITE" id="PS00463">
    <property type="entry name" value="ZN2_CY6_FUNGAL_1"/>
    <property type="match status" value="1"/>
</dbReference>
<reference evidence="4" key="1">
    <citation type="submission" date="2022-10" db="EMBL/GenBank/DDBJ databases">
        <title>Determination and structural analysis of whole genome sequence of Sarocladium strictum F4-1.</title>
        <authorList>
            <person name="Hu L."/>
            <person name="Jiang Y."/>
        </authorList>
    </citation>
    <scope>NUCLEOTIDE SEQUENCE</scope>
    <source>
        <strain evidence="4">F4-1</strain>
    </source>
</reference>
<dbReference type="PROSITE" id="PS50048">
    <property type="entry name" value="ZN2_CY6_FUNGAL_2"/>
    <property type="match status" value="1"/>
</dbReference>
<dbReference type="GO" id="GO:0000981">
    <property type="term" value="F:DNA-binding transcription factor activity, RNA polymerase II-specific"/>
    <property type="evidence" value="ECO:0007669"/>
    <property type="project" value="InterPro"/>
</dbReference>
<evidence type="ECO:0000256" key="2">
    <source>
        <dbReference type="SAM" id="MobiDB-lite"/>
    </source>
</evidence>
<sequence>MADVNGVPSTPLTTELNVNVNGTNGATTNGNTNGSISSGGGGNSNVSSNKKRRRSNDHHPTHTRALAACEACRVSKTRCDSARPVCAKCSKRGLACVYPDKDPSSIFETWGNRILSAIETHGRMLSDLAENTRQTIQQQQQQQQQHSPLSALLPMVEDDDLETLSRRDVTWTPITGSDMILSWAVFPREKPASTFPASAYSQKPNPYAFEAVNPSPRRMMELRDIYMTKIQTKNPIVDAEMLDTHIASVLDNGFGWSASSCMILIVFALAAVWGNFPDDERRPLTPDEIGESRERHRQVTMAVPEHRLKESLIYMAMAHKRMSAAYLDDSLLSVMCFCLFGIWHQYNFEPIQGWQMFRTASMAWETYNLKNAHGKSQRSKQEESLEQRLYWTCLKSECEIRHELTDLPTCTLQESAFPFSLPTFPMTKSMEQSAADLYYQEDAHPELAPSSYYYYLAEISLRRLLNRTRSAATLLSPEIDPLTSARLHENLLKSEHQLQQWLDCLPPTLRFNVPPDSLPPPGEPELVKLVRERYVEVRELLCRAYLYLCLHGGKRLTPAQIEQFGSYASLGLRLCVYRIQTEYPYFRHPGSWGACRVRFNMALCLIAAVRGKAMGIESASHIIIPPNWRECVSLVQERLDVWSDQGGGVGGLATTLAWLVS</sequence>
<evidence type="ECO:0000259" key="3">
    <source>
        <dbReference type="PROSITE" id="PS50048"/>
    </source>
</evidence>
<dbReference type="GO" id="GO:0008270">
    <property type="term" value="F:zinc ion binding"/>
    <property type="evidence" value="ECO:0007669"/>
    <property type="project" value="InterPro"/>
</dbReference>
<dbReference type="Proteomes" id="UP001175261">
    <property type="component" value="Unassembled WGS sequence"/>
</dbReference>
<dbReference type="PANTHER" id="PTHR47785:SF5">
    <property type="entry name" value="ZN(II)2CYS6 TRANSCRIPTION FACTOR (EUROFUNG)"/>
    <property type="match status" value="1"/>
</dbReference>
<protein>
    <recommendedName>
        <fullName evidence="3">Zn(2)-C6 fungal-type domain-containing protein</fullName>
    </recommendedName>
</protein>
<proteinExistence type="predicted"/>
<dbReference type="SMART" id="SM00066">
    <property type="entry name" value="GAL4"/>
    <property type="match status" value="1"/>
</dbReference>
<dbReference type="InterPro" id="IPR053181">
    <property type="entry name" value="EcdB-like_regulator"/>
</dbReference>
<evidence type="ECO:0000313" key="4">
    <source>
        <dbReference type="EMBL" id="KAK0391044.1"/>
    </source>
</evidence>
<name>A0AA39GR54_SARSR</name>
<dbReference type="CDD" id="cd12148">
    <property type="entry name" value="fungal_TF_MHR"/>
    <property type="match status" value="1"/>
</dbReference>
<dbReference type="AlphaFoldDB" id="A0AA39GR54"/>